<reference evidence="1" key="1">
    <citation type="journal article" date="2021" name="Antonie Van Leeuwenhoek">
        <title>Draft genome and description of Waterburya agarophytonicola gen. nov. sp. nov. (Pleurocapsales, Cyanobacteria): a seaweed symbiont.</title>
        <authorList>
            <person name="Bonthond G."/>
            <person name="Shalygin S."/>
            <person name="Bayer T."/>
            <person name="Weinberger F."/>
        </authorList>
    </citation>
    <scope>NUCLEOTIDE SEQUENCE</scope>
    <source>
        <strain evidence="1">KI4</strain>
    </source>
</reference>
<dbReference type="EMBL" id="JADWDC010000031">
    <property type="protein sequence ID" value="MCC0177902.1"/>
    <property type="molecule type" value="Genomic_DNA"/>
</dbReference>
<protein>
    <submittedName>
        <fullName evidence="1">Uncharacterized protein</fullName>
    </submittedName>
</protein>
<dbReference type="Proteomes" id="UP000729733">
    <property type="component" value="Unassembled WGS sequence"/>
</dbReference>
<sequence length="131" mass="15506">MKPTFKTPLAWEQAQALMQPALLRVVDNIRKELESSNWKGTYKEVTTPIPGYHLCLSRPNYQVEIDIWELCYKVCFQQYEPIQHIFSYEDETAYPVEIDTRLIDDFGEIDWQLLESKAQQFVRKAFSNLPE</sequence>
<evidence type="ECO:0000313" key="1">
    <source>
        <dbReference type="EMBL" id="MCC0177902.1"/>
    </source>
</evidence>
<organism evidence="1 2">
    <name type="scientific">Waterburya agarophytonicola KI4</name>
    <dbReference type="NCBI Taxonomy" id="2874699"/>
    <lineage>
        <taxon>Bacteria</taxon>
        <taxon>Bacillati</taxon>
        <taxon>Cyanobacteriota</taxon>
        <taxon>Cyanophyceae</taxon>
        <taxon>Pleurocapsales</taxon>
        <taxon>Hyellaceae</taxon>
        <taxon>Waterburya</taxon>
        <taxon>Waterburya agarophytonicola</taxon>
    </lineage>
</organism>
<evidence type="ECO:0000313" key="2">
    <source>
        <dbReference type="Proteomes" id="UP000729733"/>
    </source>
</evidence>
<gene>
    <name evidence="1" type="ORF">I4641_13030</name>
</gene>
<dbReference type="RefSeq" id="WP_229640969.1">
    <property type="nucleotide sequence ID" value="NZ_JADWDC010000031.1"/>
</dbReference>
<name>A0A964BTI2_9CYAN</name>
<dbReference type="AlphaFoldDB" id="A0A964BTI2"/>
<proteinExistence type="predicted"/>
<keyword evidence="2" id="KW-1185">Reference proteome</keyword>
<accession>A0A964BTI2</accession>
<comment type="caution">
    <text evidence="1">The sequence shown here is derived from an EMBL/GenBank/DDBJ whole genome shotgun (WGS) entry which is preliminary data.</text>
</comment>